<dbReference type="PANTHER" id="PTHR46499">
    <property type="entry name" value="QUEUINE TRNA-RIBOSYLTRANSFERASE"/>
    <property type="match status" value="1"/>
</dbReference>
<dbReference type="InterPro" id="IPR036511">
    <property type="entry name" value="TGT-like_sf"/>
</dbReference>
<comment type="caution">
    <text evidence="7">The sequence shown here is derived from an EMBL/GenBank/DDBJ whole genome shotgun (WGS) entry which is preliminary data.</text>
</comment>
<feature type="active site" description="Nucleophile" evidence="5">
    <location>
        <position position="306"/>
    </location>
</feature>
<evidence type="ECO:0000259" key="6">
    <source>
        <dbReference type="Pfam" id="PF01702"/>
    </source>
</evidence>
<comment type="caution">
    <text evidence="5">Lacks conserved residue(s) required for the propagation of feature annotation.</text>
</comment>
<keyword evidence="4 5" id="KW-0671">Queuosine biosynthesis</keyword>
<sequence>MSASTGRFFEVEAELAGRAGRVGVIHTPHGDIRTPAFIAVGTQATVKAVLPEAMKDAGAQAVLANAYHLYLQPGPDVVDEAGGVARFMNWPGPTFTDSGGFQVMSLGVGFKKVLAMDTTRVQADDVIAEGKERLAHVDDDGVTFRSHLDGSTHRFTPEVSIGIQHQLGADIIFAFDELTTLVNTRAYQESSVQRTHDWAVRCLAEHRRLTTERATKPYQALFGVVQGAQYEDLRRQATRGLAGIVDADGRGFDGYGIGGALEKQNLATIVGWVTDELPADKPRHLLGISEPDDLFAAIAAGADTFDCVSPSRVARNASIYSVSGRYNITGARYKRDFTPLDPECDCYTCAHYTRAYVRHLFKAKEMLASTLCTIHNERFIIKLVDDIRQSILDGDFDAFRAHVLGRYYSS</sequence>
<keyword evidence="5" id="KW-0479">Metal-binding</keyword>
<dbReference type="HAMAP" id="MF_00168">
    <property type="entry name" value="Q_tRNA_Tgt"/>
    <property type="match status" value="1"/>
</dbReference>
<evidence type="ECO:0000256" key="1">
    <source>
        <dbReference type="ARBA" id="ARBA00022676"/>
    </source>
</evidence>
<proteinExistence type="inferred from homology"/>
<dbReference type="InterPro" id="IPR050076">
    <property type="entry name" value="ArchSynthase1/Queuine_TRR"/>
</dbReference>
<evidence type="ECO:0000313" key="8">
    <source>
        <dbReference type="Proteomes" id="UP001651690"/>
    </source>
</evidence>
<organism evidence="7 8">
    <name type="scientific">Mycolicibacterium arenosum</name>
    <dbReference type="NCBI Taxonomy" id="2952157"/>
    <lineage>
        <taxon>Bacteria</taxon>
        <taxon>Bacillati</taxon>
        <taxon>Actinomycetota</taxon>
        <taxon>Actinomycetes</taxon>
        <taxon>Mycobacteriales</taxon>
        <taxon>Mycobacteriaceae</taxon>
        <taxon>Mycolicibacterium</taxon>
    </lineage>
</organism>
<evidence type="ECO:0000256" key="2">
    <source>
        <dbReference type="ARBA" id="ARBA00022679"/>
    </source>
</evidence>
<dbReference type="Gene3D" id="3.20.20.105">
    <property type="entry name" value="Queuine tRNA-ribosyltransferase-like"/>
    <property type="match status" value="1"/>
</dbReference>
<comment type="similarity">
    <text evidence="5">Belongs to the queuine tRNA-ribosyltransferase family.</text>
</comment>
<keyword evidence="1 5" id="KW-0328">Glycosyltransferase</keyword>
<dbReference type="PANTHER" id="PTHR46499:SF1">
    <property type="entry name" value="QUEUINE TRNA-RIBOSYLTRANSFERASE"/>
    <property type="match status" value="1"/>
</dbReference>
<feature type="domain" description="tRNA-guanine(15) transglycosylase-like" evidence="6">
    <location>
        <begin position="20"/>
        <end position="408"/>
    </location>
</feature>
<dbReference type="EC" id="2.4.2.29" evidence="5"/>
<dbReference type="Proteomes" id="UP001651690">
    <property type="component" value="Unassembled WGS sequence"/>
</dbReference>
<comment type="subunit">
    <text evidence="5">Homodimer. Within each dimer, one monomer is responsible for RNA recognition and catalysis, while the other monomer binds to the replacement base PreQ1.</text>
</comment>
<evidence type="ECO:0000256" key="4">
    <source>
        <dbReference type="ARBA" id="ARBA00022785"/>
    </source>
</evidence>
<feature type="binding site" evidence="5">
    <location>
        <position position="349"/>
    </location>
    <ligand>
        <name>Zn(2+)</name>
        <dbReference type="ChEBI" id="CHEBI:29105"/>
    </ligand>
</feature>
<dbReference type="EMBL" id="JANDBD010000013">
    <property type="protein sequence ID" value="MCP9275903.1"/>
    <property type="molecule type" value="Genomic_DNA"/>
</dbReference>
<dbReference type="InterPro" id="IPR004803">
    <property type="entry name" value="TGT"/>
</dbReference>
<dbReference type="Pfam" id="PF01702">
    <property type="entry name" value="TGT"/>
    <property type="match status" value="1"/>
</dbReference>
<dbReference type="NCBIfam" id="TIGR00430">
    <property type="entry name" value="Q_tRNA_tgt"/>
    <property type="match status" value="1"/>
</dbReference>
<dbReference type="NCBIfam" id="TIGR00449">
    <property type="entry name" value="tgt_general"/>
    <property type="match status" value="1"/>
</dbReference>
<feature type="binding site" evidence="5">
    <location>
        <begin position="97"/>
        <end position="101"/>
    </location>
    <ligand>
        <name>substrate</name>
    </ligand>
</feature>
<reference evidence="7 8" key="1">
    <citation type="submission" date="2022-06" db="EMBL/GenBank/DDBJ databases">
        <title>Mycolicibacterium sp. CAU 1645 isolated from seawater.</title>
        <authorList>
            <person name="Kim W."/>
        </authorList>
    </citation>
    <scope>NUCLEOTIDE SEQUENCE [LARGE SCALE GENOMIC DNA]</scope>
    <source>
        <strain evidence="7 8">CAU 1645</strain>
    </source>
</reference>
<feature type="binding site" evidence="5">
    <location>
        <position position="344"/>
    </location>
    <ligand>
        <name>Zn(2+)</name>
        <dbReference type="ChEBI" id="CHEBI:29105"/>
    </ligand>
</feature>
<comment type="cofactor">
    <cofactor evidence="5">
        <name>Zn(2+)</name>
        <dbReference type="ChEBI" id="CHEBI:29105"/>
    </cofactor>
    <text evidence="5">Binds 1 zinc ion per subunit.</text>
</comment>
<comment type="function">
    <text evidence="5">Catalyzes the base-exchange of a guanine (G) residue with the queuine precursor 7-aminomethyl-7-deazaguanine (PreQ1) at position 34 (anticodon wobble position) in tRNAs with GU(N) anticodons (tRNA-Asp, -Asn, -His and -Tyr). Catalysis occurs through a double-displacement mechanism. The nucleophile active site attacks the C1' of nucleotide 34 to detach the guanine base from the RNA, forming a covalent enzyme-RNA intermediate. The proton acceptor active site deprotonates the incoming PreQ1, allowing a nucleophilic attack on the C1' of the ribose to form the product. After dissociation, two additional enzymatic reactions on the tRNA convert PreQ1 to queuine (Q), resulting in the hypermodified nucleoside queuosine (7-(((4,5-cis-dihydroxy-2-cyclopenten-1-yl)amino)methyl)-7-deazaguanosine).</text>
</comment>
<dbReference type="SUPFAM" id="SSF51713">
    <property type="entry name" value="tRNA-guanine transglycosylase"/>
    <property type="match status" value="1"/>
</dbReference>
<keyword evidence="8" id="KW-1185">Reference proteome</keyword>
<dbReference type="GO" id="GO:0016757">
    <property type="term" value="F:glycosyltransferase activity"/>
    <property type="evidence" value="ECO:0007669"/>
    <property type="project" value="UniProtKB-KW"/>
</dbReference>
<feature type="binding site" evidence="5">
    <location>
        <position position="226"/>
    </location>
    <ligand>
        <name>substrate</name>
    </ligand>
</feature>
<dbReference type="InterPro" id="IPR002616">
    <property type="entry name" value="tRNA_ribo_trans-like"/>
</dbReference>
<feature type="binding site" evidence="5">
    <location>
        <position position="346"/>
    </location>
    <ligand>
        <name>Zn(2+)</name>
        <dbReference type="ChEBI" id="CHEBI:29105"/>
    </ligand>
</feature>
<feature type="binding site" evidence="5">
    <location>
        <position position="259"/>
    </location>
    <ligand>
        <name>substrate</name>
    </ligand>
</feature>
<feature type="active site" description="Proton acceptor" evidence="5">
    <location>
        <position position="97"/>
    </location>
</feature>
<evidence type="ECO:0000256" key="3">
    <source>
        <dbReference type="ARBA" id="ARBA00022694"/>
    </source>
</evidence>
<comment type="catalytic activity">
    <reaction evidence="5">
        <text>7-aminomethyl-7-carbaguanine + guanosine(34) in tRNA = 7-aminomethyl-7-carbaguanosine(34) in tRNA + guanine</text>
        <dbReference type="Rhea" id="RHEA:24104"/>
        <dbReference type="Rhea" id="RHEA-COMP:10341"/>
        <dbReference type="Rhea" id="RHEA-COMP:10342"/>
        <dbReference type="ChEBI" id="CHEBI:16235"/>
        <dbReference type="ChEBI" id="CHEBI:58703"/>
        <dbReference type="ChEBI" id="CHEBI:74269"/>
        <dbReference type="ChEBI" id="CHEBI:82833"/>
        <dbReference type="EC" id="2.4.2.29"/>
    </reaction>
</comment>
<feature type="binding site" evidence="5">
    <location>
        <position position="375"/>
    </location>
    <ligand>
        <name>Zn(2+)</name>
        <dbReference type="ChEBI" id="CHEBI:29105"/>
    </ligand>
</feature>
<comment type="pathway">
    <text evidence="5">tRNA modification; tRNA-queuosine biosynthesis.</text>
</comment>
<protein>
    <recommendedName>
        <fullName evidence="5">Queuine tRNA-ribosyltransferase</fullName>
        <ecNumber evidence="5">2.4.2.29</ecNumber>
    </recommendedName>
    <alternativeName>
        <fullName evidence="5">Guanine insertion enzyme</fullName>
    </alternativeName>
    <alternativeName>
        <fullName evidence="5">tRNA-guanine transglycosylase</fullName>
    </alternativeName>
</protein>
<dbReference type="RefSeq" id="WP_255063744.1">
    <property type="nucleotide sequence ID" value="NZ_JANDBD010000013.1"/>
</dbReference>
<gene>
    <name evidence="5 7" type="primary">tgt</name>
    <name evidence="7" type="ORF">NM203_27315</name>
</gene>
<keyword evidence="2 5" id="KW-0808">Transferase</keyword>
<keyword evidence="3 5" id="KW-0819">tRNA processing</keyword>
<name>A0ABT1M9P5_9MYCO</name>
<feature type="binding site" evidence="5">
    <location>
        <position position="176"/>
    </location>
    <ligand>
        <name>substrate</name>
    </ligand>
</feature>
<evidence type="ECO:0000256" key="5">
    <source>
        <dbReference type="HAMAP-Rule" id="MF_00168"/>
    </source>
</evidence>
<evidence type="ECO:0000313" key="7">
    <source>
        <dbReference type="EMBL" id="MCP9275903.1"/>
    </source>
</evidence>
<accession>A0ABT1M9P5</accession>
<keyword evidence="5" id="KW-0862">Zinc</keyword>